<evidence type="ECO:0000313" key="3">
    <source>
        <dbReference type="Proteomes" id="UP000095229"/>
    </source>
</evidence>
<feature type="domain" description="Large helicase-related protein winged-helix" evidence="1">
    <location>
        <begin position="103"/>
        <end position="185"/>
    </location>
</feature>
<proteinExistence type="predicted"/>
<accession>A0A1E5JS98</accession>
<evidence type="ECO:0000313" key="2">
    <source>
        <dbReference type="EMBL" id="OEH47401.1"/>
    </source>
</evidence>
<gene>
    <name evidence="2" type="ORF">lpari_01569</name>
</gene>
<sequence>MPCVDNIEEVNSLSHPARNIYQFLQKYGASFYADIVRGTGNLKVEVENGLWELVAAGMVTADSFDNVRTLMSTKRKHHSRHRRRPLFPLSTGRWSLLHVHAQADHEKRVEAACWMLLKRYGIVFRDLLAREKNIPRWRDLLIFLRRLELRGEVRGGRFVDGFLGEQFALSHAVDSLRAMRNEELDEVSQTISSVDPLNLIGIVLPGDRVSAAIKSKIQLVGGQVASHL</sequence>
<organism evidence="2 3">
    <name type="scientific">Legionella parisiensis</name>
    <dbReference type="NCBI Taxonomy" id="45071"/>
    <lineage>
        <taxon>Bacteria</taxon>
        <taxon>Pseudomonadati</taxon>
        <taxon>Pseudomonadota</taxon>
        <taxon>Gammaproteobacteria</taxon>
        <taxon>Legionellales</taxon>
        <taxon>Legionellaceae</taxon>
        <taxon>Legionella</taxon>
    </lineage>
</organism>
<dbReference type="EMBL" id="LSOG01000049">
    <property type="protein sequence ID" value="OEH47401.1"/>
    <property type="molecule type" value="Genomic_DNA"/>
</dbReference>
<comment type="caution">
    <text evidence="2">The sequence shown here is derived from an EMBL/GenBank/DDBJ whole genome shotgun (WGS) entry which is preliminary data.</text>
</comment>
<dbReference type="RefSeq" id="WP_240489439.1">
    <property type="nucleotide sequence ID" value="NZ_LSOG01000049.1"/>
</dbReference>
<dbReference type="Pfam" id="PF23234">
    <property type="entry name" value="WHD_4th_Lhr"/>
    <property type="match status" value="1"/>
</dbReference>
<protein>
    <recommendedName>
        <fullName evidence="1">Large helicase-related protein winged-helix domain-containing protein</fullName>
    </recommendedName>
</protein>
<dbReference type="AlphaFoldDB" id="A0A1E5JS98"/>
<reference evidence="2 3" key="1">
    <citation type="submission" date="2016-02" db="EMBL/GenBank/DDBJ databases">
        <title>Secondary metabolites in Legionella.</title>
        <authorList>
            <person name="Tobias N.J."/>
            <person name="Bode H.B."/>
        </authorList>
    </citation>
    <scope>NUCLEOTIDE SEQUENCE [LARGE SCALE GENOMIC DNA]</scope>
    <source>
        <strain evidence="2 3">DSM 19216</strain>
    </source>
</reference>
<keyword evidence="3" id="KW-1185">Reference proteome</keyword>
<evidence type="ECO:0000259" key="1">
    <source>
        <dbReference type="Pfam" id="PF23234"/>
    </source>
</evidence>
<name>A0A1E5JS98_9GAMM</name>
<dbReference type="Proteomes" id="UP000095229">
    <property type="component" value="Unassembled WGS sequence"/>
</dbReference>
<dbReference type="InterPro" id="IPR055367">
    <property type="entry name" value="WH4_Lhr"/>
</dbReference>